<protein>
    <submittedName>
        <fullName evidence="2">Uncharacterized protein</fullName>
    </submittedName>
</protein>
<organism evidence="2 3">
    <name type="scientific">Nocardia cyriacigeorgica</name>
    <dbReference type="NCBI Taxonomy" id="135487"/>
    <lineage>
        <taxon>Bacteria</taxon>
        <taxon>Bacillati</taxon>
        <taxon>Actinomycetota</taxon>
        <taxon>Actinomycetes</taxon>
        <taxon>Mycobacteriales</taxon>
        <taxon>Nocardiaceae</taxon>
        <taxon>Nocardia</taxon>
    </lineage>
</organism>
<dbReference type="Proteomes" id="UP000468928">
    <property type="component" value="Unassembled WGS sequence"/>
</dbReference>
<reference evidence="2 3" key="1">
    <citation type="submission" date="2020-01" db="EMBL/GenBank/DDBJ databases">
        <title>Genetics and antimicrobial susceptibilities of Nocardia species isolated from the soil; a comparison with species isolated from humans.</title>
        <authorList>
            <person name="Carrasco G."/>
            <person name="Monzon S."/>
            <person name="Sansegundo M."/>
            <person name="Garcia E."/>
            <person name="Garrido N."/>
            <person name="Medina M.J."/>
            <person name="Villalon P."/>
            <person name="Ramirez-Arocha A.C."/>
            <person name="Jimenez P."/>
            <person name="Cuesta I."/>
            <person name="Valdezate S."/>
        </authorList>
    </citation>
    <scope>NUCLEOTIDE SEQUENCE [LARGE SCALE GENOMIC DNA]</scope>
    <source>
        <strain evidence="2 3">CNM20110639</strain>
    </source>
</reference>
<dbReference type="RefSeq" id="WP_163830372.1">
    <property type="nucleotide sequence ID" value="NZ_JAAGUZ010000135.1"/>
</dbReference>
<evidence type="ECO:0000256" key="1">
    <source>
        <dbReference type="SAM" id="Phobius"/>
    </source>
</evidence>
<keyword evidence="1" id="KW-1133">Transmembrane helix</keyword>
<sequence length="210" mass="23540">MTTTNVKIVRDSDPATEIFAAFIYALMYAVVGAAIAVHWALLFPMISLPIAAAVTVSVLWGWPFGVGVAGIALAGIMLWRLRRPEMFERWVTRRARTRFLAWWRYRARWNRKLTACGLAIIDGDATRIPRLLSVAIGEHSDRVRVRMLDGQCPADYDNRTSHLCHAFGALDCHADLAGPGVYDLTFRRSDALAETVILPRVDDWTKKEAA</sequence>
<feature type="transmembrane region" description="Helical" evidence="1">
    <location>
        <begin position="58"/>
        <end position="79"/>
    </location>
</feature>
<accession>A0A6P1DFD3</accession>
<keyword evidence="1" id="KW-0812">Transmembrane</keyword>
<name>A0A6P1DFD3_9NOCA</name>
<dbReference type="AlphaFoldDB" id="A0A6P1DFD3"/>
<dbReference type="EMBL" id="JAAGUZ010000135">
    <property type="protein sequence ID" value="NEW48219.1"/>
    <property type="molecule type" value="Genomic_DNA"/>
</dbReference>
<proteinExistence type="predicted"/>
<feature type="transmembrane region" description="Helical" evidence="1">
    <location>
        <begin position="21"/>
        <end position="46"/>
    </location>
</feature>
<keyword evidence="1" id="KW-0472">Membrane</keyword>
<evidence type="ECO:0000313" key="3">
    <source>
        <dbReference type="Proteomes" id="UP000468928"/>
    </source>
</evidence>
<comment type="caution">
    <text evidence="2">The sequence shown here is derived from an EMBL/GenBank/DDBJ whole genome shotgun (WGS) entry which is preliminary data.</text>
</comment>
<evidence type="ECO:0000313" key="2">
    <source>
        <dbReference type="EMBL" id="NEW48219.1"/>
    </source>
</evidence>
<gene>
    <name evidence="2" type="ORF">GV789_27905</name>
</gene>